<feature type="signal peptide" evidence="1">
    <location>
        <begin position="1"/>
        <end position="20"/>
    </location>
</feature>
<keyword evidence="1" id="KW-0732">Signal</keyword>
<feature type="chain" id="PRO_5007573303" evidence="1">
    <location>
        <begin position="21"/>
        <end position="130"/>
    </location>
</feature>
<proteinExistence type="predicted"/>
<protein>
    <submittedName>
        <fullName evidence="2">Uncharacterized protein</fullName>
    </submittedName>
</protein>
<name>A0A150WMC1_BDEBC</name>
<accession>A0A150WMC1</accession>
<gene>
    <name evidence="2" type="ORF">AZI86_00320</name>
</gene>
<evidence type="ECO:0000313" key="2">
    <source>
        <dbReference type="EMBL" id="KYG65560.1"/>
    </source>
</evidence>
<evidence type="ECO:0000256" key="1">
    <source>
        <dbReference type="SAM" id="SignalP"/>
    </source>
</evidence>
<dbReference type="RefSeq" id="WP_061833104.1">
    <property type="nucleotide sequence ID" value="NZ_LUKE01000001.1"/>
</dbReference>
<dbReference type="Proteomes" id="UP000075320">
    <property type="component" value="Unassembled WGS sequence"/>
</dbReference>
<reference evidence="2 3" key="1">
    <citation type="submission" date="2016-03" db="EMBL/GenBank/DDBJ databases">
        <authorList>
            <person name="Ploux O."/>
        </authorList>
    </citation>
    <scope>NUCLEOTIDE SEQUENCE [LARGE SCALE GENOMIC DNA]</scope>
    <source>
        <strain evidence="2 3">R0</strain>
    </source>
</reference>
<comment type="caution">
    <text evidence="2">The sequence shown here is derived from an EMBL/GenBank/DDBJ whole genome shotgun (WGS) entry which is preliminary data.</text>
</comment>
<dbReference type="EMBL" id="LUKE01000001">
    <property type="protein sequence ID" value="KYG65560.1"/>
    <property type="molecule type" value="Genomic_DNA"/>
</dbReference>
<sequence>MKKAVLLGLLASVFAAPVFAKSALHCSGKGWVHFAMLPFPLYKTLNLELSVDQARNGEFTLEAGGDPIYYAGPVALDGSQPALITSPDSGDVTAVVLVLENPKKLILAVQFSNAQNEKTGSISPTDLTCQ</sequence>
<dbReference type="AlphaFoldDB" id="A0A150WMC1"/>
<organism evidence="2 3">
    <name type="scientific">Bdellovibrio bacteriovorus</name>
    <dbReference type="NCBI Taxonomy" id="959"/>
    <lineage>
        <taxon>Bacteria</taxon>
        <taxon>Pseudomonadati</taxon>
        <taxon>Bdellovibrionota</taxon>
        <taxon>Bdellovibrionia</taxon>
        <taxon>Bdellovibrionales</taxon>
        <taxon>Pseudobdellovibrionaceae</taxon>
        <taxon>Bdellovibrio</taxon>
    </lineage>
</organism>
<evidence type="ECO:0000313" key="3">
    <source>
        <dbReference type="Proteomes" id="UP000075320"/>
    </source>
</evidence>
<keyword evidence="3" id="KW-1185">Reference proteome</keyword>